<dbReference type="EC" id="3.2.1.106" evidence="11"/>
<evidence type="ECO:0000256" key="3">
    <source>
        <dbReference type="ARBA" id="ARBA00022692"/>
    </source>
</evidence>
<dbReference type="InterPro" id="IPR008928">
    <property type="entry name" value="6-hairpin_glycosidase_sf"/>
</dbReference>
<dbReference type="InterPro" id="IPR012341">
    <property type="entry name" value="6hp_glycosidase-like_sf"/>
</dbReference>
<comment type="similarity">
    <text evidence="2">Belongs to the glycosyl hydrolase 63 family.</text>
</comment>
<evidence type="ECO:0000256" key="11">
    <source>
        <dbReference type="ARBA" id="ARBA00038888"/>
    </source>
</evidence>
<gene>
    <name evidence="13" type="ORF">FCALED_LOCUS9421</name>
</gene>
<sequence length="401" mass="46985">MYRIDLNNKVPTNIPPGVPASTNLSKIQYWRHLVPDEDVWRAKGSSIIDRSFTEVTRILDKISTSRFRINIILSSATSSRLFFPRGFYCLDIIKHWVSLIDGDGWVAREQIWERKLVVPVEFQTQYPYYANPPTLLFAIKAFIERVDDVENKLKLGADDVIGQHIFNEHITSTTDHSKYFIKLNYKWLRRTQWGVIKEWRRKAKVEKLIDGVVELLSMPPTPPHPAELHVDLMCWVGFMARTLKNIAEKMMMQKILEKNIKISVYLFANVFMLDLHWSEEHDAFRDLSVEEDEESVFVCHKGYLSLFPIVLELLPNDSPKLGAILDMIHNPKELWSRSLSKSKKLFHTGEDYWKGNIWININYLVLSSIYKNYAIVEGLYKEKAKAMYDELRNNIIKNVYK</sequence>
<evidence type="ECO:0000256" key="1">
    <source>
        <dbReference type="ARBA" id="ARBA00004648"/>
    </source>
</evidence>
<dbReference type="GO" id="GO:0009311">
    <property type="term" value="P:oligosaccharide metabolic process"/>
    <property type="evidence" value="ECO:0007669"/>
    <property type="project" value="InterPro"/>
</dbReference>
<reference evidence="13" key="1">
    <citation type="submission" date="2021-06" db="EMBL/GenBank/DDBJ databases">
        <authorList>
            <person name="Kallberg Y."/>
            <person name="Tangrot J."/>
            <person name="Rosling A."/>
        </authorList>
    </citation>
    <scope>NUCLEOTIDE SEQUENCE</scope>
    <source>
        <strain evidence="13">UK204</strain>
    </source>
</reference>
<evidence type="ECO:0000313" key="14">
    <source>
        <dbReference type="Proteomes" id="UP000789570"/>
    </source>
</evidence>
<keyword evidence="4" id="KW-0378">Hydrolase</keyword>
<evidence type="ECO:0000256" key="8">
    <source>
        <dbReference type="ARBA" id="ARBA00023136"/>
    </source>
</evidence>
<dbReference type="Pfam" id="PF03200">
    <property type="entry name" value="Glyco_hydro_63"/>
    <property type="match status" value="1"/>
</dbReference>
<keyword evidence="7" id="KW-1133">Transmembrane helix</keyword>
<dbReference type="GO" id="GO:0004573">
    <property type="term" value="F:Glc3Man9GlcNAc2 oligosaccharide glucosidase activity"/>
    <property type="evidence" value="ECO:0007669"/>
    <property type="project" value="UniProtKB-EC"/>
</dbReference>
<protein>
    <recommendedName>
        <fullName evidence="11">mannosyl-oligosaccharide glucosidase</fullName>
        <ecNumber evidence="11">3.2.1.106</ecNumber>
    </recommendedName>
</protein>
<evidence type="ECO:0000256" key="6">
    <source>
        <dbReference type="ARBA" id="ARBA00022968"/>
    </source>
</evidence>
<dbReference type="PANTHER" id="PTHR10412">
    <property type="entry name" value="MANNOSYL-OLIGOSACCHARIDE GLUCOSIDASE"/>
    <property type="match status" value="1"/>
</dbReference>
<proteinExistence type="inferred from homology"/>
<dbReference type="OrthoDB" id="410058at2759"/>
<keyword evidence="8" id="KW-0472">Membrane</keyword>
<evidence type="ECO:0000256" key="10">
    <source>
        <dbReference type="ARBA" id="ARBA00023295"/>
    </source>
</evidence>
<name>A0A9N9GNC2_9GLOM</name>
<comment type="caution">
    <text evidence="13">The sequence shown here is derived from an EMBL/GenBank/DDBJ whole genome shotgun (WGS) entry which is preliminary data.</text>
</comment>
<organism evidence="13 14">
    <name type="scientific">Funneliformis caledonium</name>
    <dbReference type="NCBI Taxonomy" id="1117310"/>
    <lineage>
        <taxon>Eukaryota</taxon>
        <taxon>Fungi</taxon>
        <taxon>Fungi incertae sedis</taxon>
        <taxon>Mucoromycota</taxon>
        <taxon>Glomeromycotina</taxon>
        <taxon>Glomeromycetes</taxon>
        <taxon>Glomerales</taxon>
        <taxon>Glomeraceae</taxon>
        <taxon>Funneliformis</taxon>
    </lineage>
</organism>
<keyword evidence="5" id="KW-0256">Endoplasmic reticulum</keyword>
<dbReference type="Proteomes" id="UP000789570">
    <property type="component" value="Unassembled WGS sequence"/>
</dbReference>
<dbReference type="AlphaFoldDB" id="A0A9N9GNC2"/>
<keyword evidence="10" id="KW-0326">Glycosidase</keyword>
<evidence type="ECO:0000259" key="12">
    <source>
        <dbReference type="Pfam" id="PF03200"/>
    </source>
</evidence>
<dbReference type="GO" id="GO:0006487">
    <property type="term" value="P:protein N-linked glycosylation"/>
    <property type="evidence" value="ECO:0007669"/>
    <property type="project" value="TreeGrafter"/>
</dbReference>
<evidence type="ECO:0000256" key="7">
    <source>
        <dbReference type="ARBA" id="ARBA00022989"/>
    </source>
</evidence>
<accession>A0A9N9GNC2</accession>
<evidence type="ECO:0000313" key="13">
    <source>
        <dbReference type="EMBL" id="CAG8618250.1"/>
    </source>
</evidence>
<keyword evidence="3" id="KW-0812">Transmembrane</keyword>
<evidence type="ECO:0000256" key="9">
    <source>
        <dbReference type="ARBA" id="ARBA00023180"/>
    </source>
</evidence>
<keyword evidence="14" id="KW-1185">Reference proteome</keyword>
<dbReference type="GO" id="GO:0005789">
    <property type="term" value="C:endoplasmic reticulum membrane"/>
    <property type="evidence" value="ECO:0007669"/>
    <property type="project" value="UniProtKB-SubCell"/>
</dbReference>
<dbReference type="EMBL" id="CAJVPQ010003107">
    <property type="protein sequence ID" value="CAG8618250.1"/>
    <property type="molecule type" value="Genomic_DNA"/>
</dbReference>
<dbReference type="InterPro" id="IPR004888">
    <property type="entry name" value="Glycoside_hydrolase_63"/>
</dbReference>
<dbReference type="SUPFAM" id="SSF48208">
    <property type="entry name" value="Six-hairpin glycosidases"/>
    <property type="match status" value="1"/>
</dbReference>
<evidence type="ECO:0000256" key="2">
    <source>
        <dbReference type="ARBA" id="ARBA00010833"/>
    </source>
</evidence>
<dbReference type="PANTHER" id="PTHR10412:SF11">
    <property type="entry name" value="MANNOSYL-OLIGOSACCHARIDE GLUCOSIDASE"/>
    <property type="match status" value="1"/>
</dbReference>
<evidence type="ECO:0000256" key="5">
    <source>
        <dbReference type="ARBA" id="ARBA00022824"/>
    </source>
</evidence>
<keyword evidence="9" id="KW-0325">Glycoprotein</keyword>
<evidence type="ECO:0000256" key="4">
    <source>
        <dbReference type="ARBA" id="ARBA00022801"/>
    </source>
</evidence>
<comment type="subcellular location">
    <subcellularLocation>
        <location evidence="1">Endoplasmic reticulum membrane</location>
        <topology evidence="1">Single-pass type II membrane protein</topology>
    </subcellularLocation>
</comment>
<feature type="domain" description="Glycosyl hydrolase family 63 C-terminal" evidence="12">
    <location>
        <begin position="72"/>
        <end position="401"/>
    </location>
</feature>
<dbReference type="InterPro" id="IPR031335">
    <property type="entry name" value="Glyco_hydro_63_C"/>
</dbReference>
<dbReference type="Gene3D" id="1.50.10.10">
    <property type="match status" value="1"/>
</dbReference>
<feature type="non-terminal residue" evidence="13">
    <location>
        <position position="1"/>
    </location>
</feature>
<keyword evidence="6" id="KW-0735">Signal-anchor</keyword>